<dbReference type="PANTHER" id="PTHR47369">
    <property type="entry name" value="BTB/POZ DOMAIN-CONTAINING PROTEIN"/>
    <property type="match status" value="1"/>
</dbReference>
<feature type="compositionally biased region" description="Polar residues" evidence="1">
    <location>
        <begin position="1"/>
        <end position="16"/>
    </location>
</feature>
<dbReference type="SUPFAM" id="SSF54695">
    <property type="entry name" value="POZ domain"/>
    <property type="match status" value="1"/>
</dbReference>
<name>A0AAW0GBV4_9APHY</name>
<dbReference type="Proteomes" id="UP001385951">
    <property type="component" value="Unassembled WGS sequence"/>
</dbReference>
<accession>A0AAW0GBV4</accession>
<evidence type="ECO:0000259" key="2">
    <source>
        <dbReference type="PROSITE" id="PS50097"/>
    </source>
</evidence>
<comment type="caution">
    <text evidence="3">The sequence shown here is derived from an EMBL/GenBank/DDBJ whole genome shotgun (WGS) entry which is preliminary data.</text>
</comment>
<dbReference type="PROSITE" id="PS50097">
    <property type="entry name" value="BTB"/>
    <property type="match status" value="1"/>
</dbReference>
<keyword evidence="4" id="KW-1185">Reference proteome</keyword>
<evidence type="ECO:0000256" key="1">
    <source>
        <dbReference type="SAM" id="MobiDB-lite"/>
    </source>
</evidence>
<dbReference type="InterPro" id="IPR011333">
    <property type="entry name" value="SKP1/BTB/POZ_sf"/>
</dbReference>
<evidence type="ECO:0000313" key="4">
    <source>
        <dbReference type="Proteomes" id="UP001385951"/>
    </source>
</evidence>
<sequence>MNGHSGPSNGTGVNDTRQPDAYAHHTTSAGPGGIPVVNGYAPSPYQAHNEAIVNHLYNAGFQTGNYADTILHVHGSAYRLHAIILSRSPYLAHLMSTSPQTGGQRTIFVQLEQDPEVTRDGFAIALGFLYSPESLNIVRPENARAVLAAACLLGGMDYLCDFAYELCRQSISVDNISEWLEFVDCIPTPSDGSSTPIEAHRIPVSRTAVFGPYAERLKEDVFRYLVVTLPNMLNVGGISSPATPQGDSHASDAGRDTLLQIFARVPFDMFKAAIESSTFQIGSDQARFRFAKDAIEVRKGGISRGQGEETVVLAFGSNNFGSSAVHVTRKLRKRPLWKINS</sequence>
<feature type="region of interest" description="Disordered" evidence="1">
    <location>
        <begin position="1"/>
        <end position="35"/>
    </location>
</feature>
<dbReference type="EMBL" id="JASBNA010000009">
    <property type="protein sequence ID" value="KAK7689129.1"/>
    <property type="molecule type" value="Genomic_DNA"/>
</dbReference>
<dbReference type="Gene3D" id="3.30.710.10">
    <property type="entry name" value="Potassium Channel Kv1.1, Chain A"/>
    <property type="match status" value="1"/>
</dbReference>
<dbReference type="AlphaFoldDB" id="A0AAW0GBV4"/>
<protein>
    <recommendedName>
        <fullName evidence="2">BTB domain-containing protein</fullName>
    </recommendedName>
</protein>
<organism evidence="3 4">
    <name type="scientific">Cerrena zonata</name>
    <dbReference type="NCBI Taxonomy" id="2478898"/>
    <lineage>
        <taxon>Eukaryota</taxon>
        <taxon>Fungi</taxon>
        <taxon>Dikarya</taxon>
        <taxon>Basidiomycota</taxon>
        <taxon>Agaricomycotina</taxon>
        <taxon>Agaricomycetes</taxon>
        <taxon>Polyporales</taxon>
        <taxon>Cerrenaceae</taxon>
        <taxon>Cerrena</taxon>
    </lineage>
</organism>
<dbReference type="InterPro" id="IPR000210">
    <property type="entry name" value="BTB/POZ_dom"/>
</dbReference>
<feature type="domain" description="BTB" evidence="2">
    <location>
        <begin position="67"/>
        <end position="131"/>
    </location>
</feature>
<dbReference type="SMART" id="SM00225">
    <property type="entry name" value="BTB"/>
    <property type="match status" value="1"/>
</dbReference>
<gene>
    <name evidence="3" type="ORF">QCA50_007820</name>
</gene>
<proteinExistence type="predicted"/>
<evidence type="ECO:0000313" key="3">
    <source>
        <dbReference type="EMBL" id="KAK7689129.1"/>
    </source>
</evidence>
<dbReference type="PANTHER" id="PTHR47369:SF2">
    <property type="entry name" value="BTB_POZ DOMAIN-CONTAINING PROTEIN 2"/>
    <property type="match status" value="1"/>
</dbReference>
<reference evidence="3 4" key="1">
    <citation type="submission" date="2022-09" db="EMBL/GenBank/DDBJ databases">
        <authorList>
            <person name="Palmer J.M."/>
        </authorList>
    </citation>
    <scope>NUCLEOTIDE SEQUENCE [LARGE SCALE GENOMIC DNA]</scope>
    <source>
        <strain evidence="3 4">DSM 7382</strain>
    </source>
</reference>